<dbReference type="EMBL" id="JACCFH010000001">
    <property type="protein sequence ID" value="NYG31856.1"/>
    <property type="molecule type" value="Genomic_DNA"/>
</dbReference>
<dbReference type="Proteomes" id="UP000518288">
    <property type="component" value="Unassembled WGS sequence"/>
</dbReference>
<comment type="caution">
    <text evidence="1">The sequence shown here is derived from an EMBL/GenBank/DDBJ whole genome shotgun (WGS) entry which is preliminary data.</text>
</comment>
<dbReference type="SUPFAM" id="SSF53756">
    <property type="entry name" value="UDP-Glycosyltransferase/glycogen phosphorylase"/>
    <property type="match status" value="1"/>
</dbReference>
<keyword evidence="1" id="KW-0808">Transferase</keyword>
<dbReference type="AlphaFoldDB" id="A0A7Y9U5N7"/>
<keyword evidence="2" id="KW-1185">Reference proteome</keyword>
<organism evidence="1 2">
    <name type="scientific">Sphaerotilus montanus</name>
    <dbReference type="NCBI Taxonomy" id="522889"/>
    <lineage>
        <taxon>Bacteria</taxon>
        <taxon>Pseudomonadati</taxon>
        <taxon>Pseudomonadota</taxon>
        <taxon>Betaproteobacteria</taxon>
        <taxon>Burkholderiales</taxon>
        <taxon>Sphaerotilaceae</taxon>
        <taxon>Sphaerotilus</taxon>
    </lineage>
</organism>
<name>A0A7Y9U5N7_9BURK</name>
<sequence length="390" mass="42790">MRPQVKRIVAWHPVLTDHQAYTYQELSRQSGLPVVVQVAKLQDETRRAQGWTDTRVTGVGRQLIPCDGFLNYGLRYLFSNRRQIHIFGSAFENWRMMIILWVASLLRVEFYIVSEPYSKVEFGYLGDGSSFSGRAKAFLRPVLYKIYSRVLCKGISGLFAISRVAIDQYKLSGIPAKKIFPFGYFVPSEPAGEENYSVSLVEERGSLNIVFIGSLIKIKGIPTLLAGVRRAAGSGASVRLDVYGPGDASQFDFDGDHVRYRGKIPFGKAQSYLTGYDILVLPSYYDGWGVVVNEALCAGVPVLCSDQVGARVLVETFGAGQVFPRGNEQALAEQLIALAANPAKLQAMKSACPAAADAIQPARAAAYMLQVLSAEPAARAAIPSPWYRTA</sequence>
<protein>
    <submittedName>
        <fullName evidence="1">Glycosyltransferase involved in cell wall biosynthesis</fullName>
    </submittedName>
</protein>
<dbReference type="Pfam" id="PF13692">
    <property type="entry name" value="Glyco_trans_1_4"/>
    <property type="match status" value="1"/>
</dbReference>
<gene>
    <name evidence="1" type="ORF">BDD16_000842</name>
</gene>
<dbReference type="CDD" id="cd03801">
    <property type="entry name" value="GT4_PimA-like"/>
    <property type="match status" value="1"/>
</dbReference>
<evidence type="ECO:0000313" key="1">
    <source>
        <dbReference type="EMBL" id="NYG31856.1"/>
    </source>
</evidence>
<dbReference type="GO" id="GO:0016740">
    <property type="term" value="F:transferase activity"/>
    <property type="evidence" value="ECO:0007669"/>
    <property type="project" value="UniProtKB-KW"/>
</dbReference>
<dbReference type="Gene3D" id="3.40.50.2000">
    <property type="entry name" value="Glycogen Phosphorylase B"/>
    <property type="match status" value="1"/>
</dbReference>
<dbReference type="RefSeq" id="WP_179632811.1">
    <property type="nucleotide sequence ID" value="NZ_JACCFH010000001.1"/>
</dbReference>
<proteinExistence type="predicted"/>
<accession>A0A7Y9U5N7</accession>
<reference evidence="1 2" key="1">
    <citation type="submission" date="2020-07" db="EMBL/GenBank/DDBJ databases">
        <title>Genomic Encyclopedia of Archaeal and Bacterial Type Strains, Phase II (KMG-II): from individual species to whole genera.</title>
        <authorList>
            <person name="Goeker M."/>
        </authorList>
    </citation>
    <scope>NUCLEOTIDE SEQUENCE [LARGE SCALE GENOMIC DNA]</scope>
    <source>
        <strain evidence="1 2">DSM 21226</strain>
    </source>
</reference>
<evidence type="ECO:0000313" key="2">
    <source>
        <dbReference type="Proteomes" id="UP000518288"/>
    </source>
</evidence>
<dbReference type="PANTHER" id="PTHR12526">
    <property type="entry name" value="GLYCOSYLTRANSFERASE"/>
    <property type="match status" value="1"/>
</dbReference>